<comment type="caution">
    <text evidence="10">The sequence shown here is derived from an EMBL/GenBank/DDBJ whole genome shotgun (WGS) entry which is preliminary data.</text>
</comment>
<keyword evidence="11" id="KW-1185">Reference proteome</keyword>
<dbReference type="SUPFAM" id="SSF161098">
    <property type="entry name" value="MetI-like"/>
    <property type="match status" value="1"/>
</dbReference>
<evidence type="ECO:0000313" key="11">
    <source>
        <dbReference type="Proteomes" id="UP001595377"/>
    </source>
</evidence>
<keyword evidence="7 8" id="KW-0472">Membrane</keyword>
<keyword evidence="4" id="KW-0997">Cell inner membrane</keyword>
<dbReference type="Gene3D" id="1.10.3720.10">
    <property type="entry name" value="MetI-like"/>
    <property type="match status" value="1"/>
</dbReference>
<feature type="domain" description="ABC transmembrane type-1" evidence="9">
    <location>
        <begin position="68"/>
        <end position="256"/>
    </location>
</feature>
<evidence type="ECO:0000256" key="1">
    <source>
        <dbReference type="ARBA" id="ARBA00004429"/>
    </source>
</evidence>
<feature type="transmembrane region" description="Helical" evidence="8">
    <location>
        <begin position="74"/>
        <end position="94"/>
    </location>
</feature>
<dbReference type="PANTHER" id="PTHR43357">
    <property type="entry name" value="INNER MEMBRANE ABC TRANSPORTER PERMEASE PROTEIN YDCV"/>
    <property type="match status" value="1"/>
</dbReference>
<keyword evidence="3" id="KW-1003">Cell membrane</keyword>
<evidence type="ECO:0000256" key="4">
    <source>
        <dbReference type="ARBA" id="ARBA00022519"/>
    </source>
</evidence>
<name>A0ABV7DFV4_9HYPH</name>
<feature type="transmembrane region" description="Helical" evidence="8">
    <location>
        <begin position="238"/>
        <end position="260"/>
    </location>
</feature>
<dbReference type="RefSeq" id="WP_257310994.1">
    <property type="nucleotide sequence ID" value="NZ_JANFDG010000001.1"/>
</dbReference>
<dbReference type="InterPro" id="IPR000515">
    <property type="entry name" value="MetI-like"/>
</dbReference>
<keyword evidence="6 8" id="KW-1133">Transmembrane helix</keyword>
<keyword evidence="2 8" id="KW-0813">Transport</keyword>
<reference evidence="11" key="1">
    <citation type="journal article" date="2019" name="Int. J. Syst. Evol. Microbiol.">
        <title>The Global Catalogue of Microorganisms (GCM) 10K type strain sequencing project: providing services to taxonomists for standard genome sequencing and annotation.</title>
        <authorList>
            <consortium name="The Broad Institute Genomics Platform"/>
            <consortium name="The Broad Institute Genome Sequencing Center for Infectious Disease"/>
            <person name="Wu L."/>
            <person name="Ma J."/>
        </authorList>
    </citation>
    <scope>NUCLEOTIDE SEQUENCE [LARGE SCALE GENOMIC DNA]</scope>
    <source>
        <strain evidence="11">KCTC 52677</strain>
    </source>
</reference>
<evidence type="ECO:0000256" key="6">
    <source>
        <dbReference type="ARBA" id="ARBA00022989"/>
    </source>
</evidence>
<evidence type="ECO:0000259" key="9">
    <source>
        <dbReference type="PROSITE" id="PS50928"/>
    </source>
</evidence>
<dbReference type="InterPro" id="IPR035906">
    <property type="entry name" value="MetI-like_sf"/>
</dbReference>
<evidence type="ECO:0000313" key="10">
    <source>
        <dbReference type="EMBL" id="MFC3073175.1"/>
    </source>
</evidence>
<dbReference type="Proteomes" id="UP001595377">
    <property type="component" value="Unassembled WGS sequence"/>
</dbReference>
<feature type="transmembrane region" description="Helical" evidence="8">
    <location>
        <begin position="12"/>
        <end position="37"/>
    </location>
</feature>
<keyword evidence="5 8" id="KW-0812">Transmembrane</keyword>
<dbReference type="EMBL" id="JBHRSP010000015">
    <property type="protein sequence ID" value="MFC3073175.1"/>
    <property type="molecule type" value="Genomic_DNA"/>
</dbReference>
<evidence type="ECO:0000256" key="8">
    <source>
        <dbReference type="RuleBase" id="RU363032"/>
    </source>
</evidence>
<dbReference type="Pfam" id="PF00528">
    <property type="entry name" value="BPD_transp_1"/>
    <property type="match status" value="1"/>
</dbReference>
<comment type="similarity">
    <text evidence="8">Belongs to the binding-protein-dependent transport system permease family.</text>
</comment>
<organism evidence="10 11">
    <name type="scientific">Shinella pollutisoli</name>
    <dbReference type="NCBI Taxonomy" id="2250594"/>
    <lineage>
        <taxon>Bacteria</taxon>
        <taxon>Pseudomonadati</taxon>
        <taxon>Pseudomonadota</taxon>
        <taxon>Alphaproteobacteria</taxon>
        <taxon>Hyphomicrobiales</taxon>
        <taxon>Rhizobiaceae</taxon>
        <taxon>Shinella</taxon>
    </lineage>
</organism>
<evidence type="ECO:0000256" key="5">
    <source>
        <dbReference type="ARBA" id="ARBA00022692"/>
    </source>
</evidence>
<evidence type="ECO:0000256" key="3">
    <source>
        <dbReference type="ARBA" id="ARBA00022475"/>
    </source>
</evidence>
<dbReference type="CDD" id="cd06261">
    <property type="entry name" value="TM_PBP2"/>
    <property type="match status" value="1"/>
</dbReference>
<accession>A0ABV7DFV4</accession>
<evidence type="ECO:0000256" key="2">
    <source>
        <dbReference type="ARBA" id="ARBA00022448"/>
    </source>
</evidence>
<gene>
    <name evidence="10" type="ORF">ACFOHH_08685</name>
</gene>
<evidence type="ECO:0000256" key="7">
    <source>
        <dbReference type="ARBA" id="ARBA00023136"/>
    </source>
</evidence>
<dbReference type="PANTHER" id="PTHR43357:SF4">
    <property type="entry name" value="INNER MEMBRANE ABC TRANSPORTER PERMEASE PROTEIN YDCV"/>
    <property type="match status" value="1"/>
</dbReference>
<feature type="transmembrane region" description="Helical" evidence="8">
    <location>
        <begin position="180"/>
        <end position="205"/>
    </location>
</feature>
<dbReference type="PROSITE" id="PS50928">
    <property type="entry name" value="ABC_TM1"/>
    <property type="match status" value="1"/>
</dbReference>
<sequence>MRGGIPRSPGRIFAWGMAGLVMLWLTAPVLVLLPLSFSGRRSFRFPPDTWSLRWYENFFTDSTWHASLLTSLKVGLLSTAASMILGTMAAFALHKLYFSGKAFVTGFLLAPMIFPGVVSAIAIFGVYLTWHISGTLTGFVAAHTVLSLPFVIVSVRSALRIFDWELEKAAASLGASPFETFRLVTLPLILPGVLIGGLFAFVISFDEVVVSLFLQTPFVRTLPVQMYLSVTESIDPTVAAASTIIVIVTVASILISMLFWQKRKTSDA</sequence>
<comment type="subcellular location">
    <subcellularLocation>
        <location evidence="1">Cell inner membrane</location>
        <topology evidence="1">Multi-pass membrane protein</topology>
    </subcellularLocation>
    <subcellularLocation>
        <location evidence="8">Cell membrane</location>
        <topology evidence="8">Multi-pass membrane protein</topology>
    </subcellularLocation>
</comment>
<proteinExistence type="inferred from homology"/>
<protein>
    <submittedName>
        <fullName evidence="10">ABC transporter permease</fullName>
    </submittedName>
</protein>
<feature type="transmembrane region" description="Helical" evidence="8">
    <location>
        <begin position="106"/>
        <end position="130"/>
    </location>
</feature>
<feature type="transmembrane region" description="Helical" evidence="8">
    <location>
        <begin position="136"/>
        <end position="159"/>
    </location>
</feature>